<dbReference type="PROSITE" id="PS51450">
    <property type="entry name" value="LRR"/>
    <property type="match status" value="2"/>
</dbReference>
<dbReference type="PANTHER" id="PTHR31149:SF11">
    <property type="entry name" value="187-KDA MICROTUBULE-ASSOCIATED PROTEIN AIR9"/>
    <property type="match status" value="1"/>
</dbReference>
<dbReference type="AlphaFoldDB" id="S8E3F3"/>
<feature type="domain" description="AIR9-like A9" evidence="4">
    <location>
        <begin position="419"/>
        <end position="506"/>
    </location>
</feature>
<dbReference type="SMART" id="SM00365">
    <property type="entry name" value="LRR_SD22"/>
    <property type="match status" value="4"/>
</dbReference>
<evidence type="ECO:0000259" key="4">
    <source>
        <dbReference type="Pfam" id="PF23197"/>
    </source>
</evidence>
<feature type="compositionally biased region" description="Low complexity" evidence="3">
    <location>
        <begin position="120"/>
        <end position="148"/>
    </location>
</feature>
<feature type="domain" description="AIR9-like A9" evidence="4">
    <location>
        <begin position="831"/>
        <end position="914"/>
    </location>
</feature>
<feature type="non-terminal residue" evidence="5">
    <location>
        <position position="1"/>
    </location>
</feature>
<dbReference type="InterPro" id="IPR025875">
    <property type="entry name" value="Leu-rich_rpt_4"/>
</dbReference>
<dbReference type="Proteomes" id="UP000015453">
    <property type="component" value="Unassembled WGS sequence"/>
</dbReference>
<accession>S8E3F3</accession>
<gene>
    <name evidence="5" type="ORF">M569_07968</name>
</gene>
<feature type="domain" description="AIR9-like A9" evidence="4">
    <location>
        <begin position="931"/>
        <end position="1010"/>
    </location>
</feature>
<dbReference type="GO" id="GO:0009506">
    <property type="term" value="C:plasmodesma"/>
    <property type="evidence" value="ECO:0007669"/>
    <property type="project" value="TreeGrafter"/>
</dbReference>
<reference evidence="5 6" key="1">
    <citation type="journal article" date="2013" name="BMC Genomics">
        <title>The miniature genome of a carnivorous plant Genlisea aurea contains a low number of genes and short non-coding sequences.</title>
        <authorList>
            <person name="Leushkin E.V."/>
            <person name="Sutormin R.A."/>
            <person name="Nabieva E.R."/>
            <person name="Penin A.A."/>
            <person name="Kondrashov A.S."/>
            <person name="Logacheva M.D."/>
        </authorList>
    </citation>
    <scope>NUCLEOTIDE SEQUENCE [LARGE SCALE GENOMIC DNA]</scope>
</reference>
<dbReference type="FunFam" id="3.80.10.10:FF:000328">
    <property type="entry name" value="187-kDa microtubule-associated protein AIR9"/>
    <property type="match status" value="1"/>
</dbReference>
<dbReference type="SUPFAM" id="SSF52058">
    <property type="entry name" value="L domain-like"/>
    <property type="match status" value="1"/>
</dbReference>
<keyword evidence="6" id="KW-1185">Reference proteome</keyword>
<sequence length="1049" mass="114525">STLTRPTMSSAARMLGPVPGSRRISTGGIPEKQPILNSKRSGDRGLDVAQRAGSFSPEPLRNSLPEIRRTTVLSNIKKPTNKPEISVAQGSGPISPVSRTLRMPAGSNLNKQELVKKASVRSSPSSVSSVTRMSSPSMESSGSTSSIKKSVKKISPRSIRSPTISSQARSFSSRDACLIMLPQIEVKVSDDLRLDLRGHKIRSLKAGGTVNLSENLEFVYLRDNTLSSLEGVEVLKRVKVLDLSFNDFKGPGFEPLDNCKALQQLYLAGNQITSLKSLPELPNLEFLSVAQNKLKSLSMASQPRLQVLAASKNKISTLKGFPYLPVLEHLRVEENPILKMTNLEAASILLVGPTLKKFNDRDLSRDEIALAKCYPTHTSLCIRDGWDLCRPEQALDSTFNFFLDRWKEKLPSGYLLKKAFLDRPFEGDACSCHFEFVRDNLEDGSVELGLKYQWFIGDKTLSKFITIDGARGKTYIPKREDIGRILKVECTPVQGDTDYPSIFAISSSVSQGTGIPKVMKIDVYGDLVEGSAIEGHADVAWCGGTPAIGISSWLRRRRDGNPVAIAGAETEKYQLVLEDVDSCLVYMYTPATEEGGKGEPQYVTTDIVKAAPPSVSNVQIIGDAVEGNILRGIGDYFGGKEGPSTYEWLREKKDSSEFVTVLKGSREYALTKEDISRRLTFVYTPVNFEGNLYVVSGKEGEPVSVVSQVVKKAPPKVTHVKIIGDLKEGSKITVTGIVTGGTEASSRVQWFKTNSPVFEGENVAEALTTSKISKARYSSRLIIFFDAYRIPLGAVGKYIAVKFIPLTPDGEAGEPVYVTSEAAVEMLPPSLNFLSITGDYLEGEVLTASYGYIGGHEGMSIYNWYIHEVEDDSGTVIPEGSGRLQYRIPKGAIGKFISFACTPVRSDGISGEQRNFFGQERVRPGNPRLLSFQVKGTAVEGNTLNVEKKYWGGEEGETIYRWFRTGLDGTWEEISCASESSYTLALDDVGFFISISCEPIRNDGARGPIVVSEQIGPVIAGPPSCSSLEFNGLFVEGERLSIASSYSGG</sequence>
<protein>
    <recommendedName>
        <fullName evidence="4">AIR9-like A9 domain-containing protein</fullName>
    </recommendedName>
</protein>
<name>S8E3F3_9LAMI</name>
<keyword evidence="1" id="KW-0433">Leucine-rich repeat</keyword>
<evidence type="ECO:0000256" key="3">
    <source>
        <dbReference type="SAM" id="MobiDB-lite"/>
    </source>
</evidence>
<dbReference type="Pfam" id="PF12799">
    <property type="entry name" value="LRR_4"/>
    <property type="match status" value="1"/>
</dbReference>
<dbReference type="Gene3D" id="2.60.40.2700">
    <property type="match status" value="2"/>
</dbReference>
<feature type="domain" description="AIR9-like A9" evidence="4">
    <location>
        <begin position="716"/>
        <end position="820"/>
    </location>
</feature>
<dbReference type="InterPro" id="IPR032675">
    <property type="entry name" value="LRR_dom_sf"/>
</dbReference>
<dbReference type="PANTHER" id="PTHR31149">
    <property type="entry name" value="EXPRESSED PROTEIN"/>
    <property type="match status" value="1"/>
</dbReference>
<keyword evidence="2" id="KW-0677">Repeat</keyword>
<feature type="domain" description="AIR9-like A9" evidence="4">
    <location>
        <begin position="518"/>
        <end position="604"/>
    </location>
</feature>
<dbReference type="OrthoDB" id="1904536at2759"/>
<dbReference type="Gene3D" id="3.80.10.10">
    <property type="entry name" value="Ribonuclease Inhibitor"/>
    <property type="match status" value="2"/>
</dbReference>
<dbReference type="InterPro" id="IPR056284">
    <property type="entry name" value="AIR9-like_A9"/>
</dbReference>
<feature type="region of interest" description="Disordered" evidence="3">
    <location>
        <begin position="113"/>
        <end position="167"/>
    </location>
</feature>
<evidence type="ECO:0000313" key="5">
    <source>
        <dbReference type="EMBL" id="EPS66807.1"/>
    </source>
</evidence>
<dbReference type="Pfam" id="PF23197">
    <property type="entry name" value="IG_AIR9"/>
    <property type="match status" value="6"/>
</dbReference>
<organism evidence="5 6">
    <name type="scientific">Genlisea aurea</name>
    <dbReference type="NCBI Taxonomy" id="192259"/>
    <lineage>
        <taxon>Eukaryota</taxon>
        <taxon>Viridiplantae</taxon>
        <taxon>Streptophyta</taxon>
        <taxon>Embryophyta</taxon>
        <taxon>Tracheophyta</taxon>
        <taxon>Spermatophyta</taxon>
        <taxon>Magnoliopsida</taxon>
        <taxon>eudicotyledons</taxon>
        <taxon>Gunneridae</taxon>
        <taxon>Pentapetalae</taxon>
        <taxon>asterids</taxon>
        <taxon>lamiids</taxon>
        <taxon>Lamiales</taxon>
        <taxon>Lentibulariaceae</taxon>
        <taxon>Genlisea</taxon>
    </lineage>
</organism>
<dbReference type="EMBL" id="AUSU01003470">
    <property type="protein sequence ID" value="EPS66807.1"/>
    <property type="molecule type" value="Genomic_DNA"/>
</dbReference>
<comment type="caution">
    <text evidence="5">The sequence shown here is derived from an EMBL/GenBank/DDBJ whole genome shotgun (WGS) entry which is preliminary data.</text>
</comment>
<evidence type="ECO:0000256" key="2">
    <source>
        <dbReference type="ARBA" id="ARBA00022737"/>
    </source>
</evidence>
<evidence type="ECO:0000313" key="6">
    <source>
        <dbReference type="Proteomes" id="UP000015453"/>
    </source>
</evidence>
<proteinExistence type="predicted"/>
<feature type="compositionally biased region" description="Polar residues" evidence="3">
    <location>
        <begin position="1"/>
        <end position="10"/>
    </location>
</feature>
<dbReference type="GO" id="GO:0005886">
    <property type="term" value="C:plasma membrane"/>
    <property type="evidence" value="ECO:0007669"/>
    <property type="project" value="TreeGrafter"/>
</dbReference>
<evidence type="ECO:0000256" key="1">
    <source>
        <dbReference type="ARBA" id="ARBA00022614"/>
    </source>
</evidence>
<feature type="compositionally biased region" description="Low complexity" evidence="3">
    <location>
        <begin position="156"/>
        <end position="166"/>
    </location>
</feature>
<feature type="domain" description="AIR9-like A9" evidence="4">
    <location>
        <begin position="614"/>
        <end position="706"/>
    </location>
</feature>
<feature type="region of interest" description="Disordered" evidence="3">
    <location>
        <begin position="1"/>
        <end position="97"/>
    </location>
</feature>
<dbReference type="InterPro" id="IPR001611">
    <property type="entry name" value="Leu-rich_rpt"/>
</dbReference>